<dbReference type="Proteomes" id="UP000004324">
    <property type="component" value="Unassembled WGS sequence"/>
</dbReference>
<evidence type="ECO:0000256" key="1">
    <source>
        <dbReference type="SAM" id="MobiDB-lite"/>
    </source>
</evidence>
<keyword evidence="3" id="KW-1185">Reference proteome</keyword>
<accession>I9L603</accession>
<gene>
    <name evidence="2" type="ORF">FB4_1355</name>
</gene>
<comment type="caution">
    <text evidence="2">The sequence shown here is derived from an EMBL/GenBank/DDBJ whole genome shotgun (WGS) entry which is preliminary data.</text>
</comment>
<name>I9L603_9FIRM</name>
<dbReference type="PATRIC" id="fig|1149862.3.peg.4386"/>
<evidence type="ECO:0000313" key="2">
    <source>
        <dbReference type="EMBL" id="EIW15666.1"/>
    </source>
</evidence>
<feature type="region of interest" description="Disordered" evidence="1">
    <location>
        <begin position="1"/>
        <end position="42"/>
    </location>
</feature>
<dbReference type="AlphaFoldDB" id="I9L603"/>
<feature type="compositionally biased region" description="Polar residues" evidence="1">
    <location>
        <begin position="23"/>
        <end position="38"/>
    </location>
</feature>
<proteinExistence type="predicted"/>
<protein>
    <submittedName>
        <fullName evidence="2">Uncharacterized protein</fullName>
    </submittedName>
</protein>
<sequence length="58" mass="6547">MGQKKVNKANDAFGLKKSREQNNQKNDTSFSNKPTNHPNKAALMNTFLEKVKGKITQK</sequence>
<organism evidence="2 3">
    <name type="scientific">Pelosinus fermentans B4</name>
    <dbReference type="NCBI Taxonomy" id="1149862"/>
    <lineage>
        <taxon>Bacteria</taxon>
        <taxon>Bacillati</taxon>
        <taxon>Bacillota</taxon>
        <taxon>Negativicutes</taxon>
        <taxon>Selenomonadales</taxon>
        <taxon>Sporomusaceae</taxon>
        <taxon>Pelosinus</taxon>
    </lineage>
</organism>
<evidence type="ECO:0000313" key="3">
    <source>
        <dbReference type="Proteomes" id="UP000004324"/>
    </source>
</evidence>
<dbReference type="EMBL" id="AKVJ01000076">
    <property type="protein sequence ID" value="EIW15666.1"/>
    <property type="molecule type" value="Genomic_DNA"/>
</dbReference>
<reference evidence="2 3" key="1">
    <citation type="journal article" date="2012" name="J. Bacteriol.">
        <title>Draft Genome Sequences for Two Metal-Reducing Pelosinus fermentans Strains Isolated from a Cr(VI)-Contaminated Site and for Type Strain R7.</title>
        <authorList>
            <person name="Brown S.D."/>
            <person name="Podar M."/>
            <person name="Klingeman D.M."/>
            <person name="Johnson C.M."/>
            <person name="Yang Z.K."/>
            <person name="Utturkar S.M."/>
            <person name="Land M.L."/>
            <person name="Mosher J.J."/>
            <person name="Hurt R.A.Jr."/>
            <person name="Phelps T.J."/>
            <person name="Palumbo A.V."/>
            <person name="Arkin A.P."/>
            <person name="Hazen T.C."/>
            <person name="Elias D.A."/>
        </authorList>
    </citation>
    <scope>NUCLEOTIDE SEQUENCE [LARGE SCALE GENOMIC DNA]</scope>
    <source>
        <strain evidence="2 3">B4</strain>
    </source>
</reference>
<dbReference type="RefSeq" id="WP_007938348.1">
    <property type="nucleotide sequence ID" value="NZ_AKVJ01000076.1"/>
</dbReference>